<feature type="region of interest" description="Disordered" evidence="1">
    <location>
        <begin position="883"/>
        <end position="960"/>
    </location>
</feature>
<dbReference type="SUPFAM" id="SSF49265">
    <property type="entry name" value="Fibronectin type III"/>
    <property type="match status" value="1"/>
</dbReference>
<dbReference type="PROSITE" id="PS50200">
    <property type="entry name" value="RA"/>
    <property type="match status" value="1"/>
</dbReference>
<dbReference type="InterPro" id="IPR000159">
    <property type="entry name" value="RA_dom"/>
</dbReference>
<dbReference type="CDD" id="cd00063">
    <property type="entry name" value="FN3"/>
    <property type="match status" value="1"/>
</dbReference>
<feature type="compositionally biased region" description="Polar residues" evidence="1">
    <location>
        <begin position="928"/>
        <end position="948"/>
    </location>
</feature>
<evidence type="ECO:0000256" key="1">
    <source>
        <dbReference type="SAM" id="MobiDB-lite"/>
    </source>
</evidence>
<dbReference type="OrthoDB" id="2428204at2759"/>
<dbReference type="GO" id="GO:0061172">
    <property type="term" value="P:regulation of establishment of bipolar cell polarity"/>
    <property type="evidence" value="ECO:0007669"/>
    <property type="project" value="TreeGrafter"/>
</dbReference>
<dbReference type="InParanoid" id="A0A6P8YRT2"/>
<dbReference type="AlphaFoldDB" id="A0A6P8YRT2"/>
<organism evidence="5">
    <name type="scientific">Thrips palmi</name>
    <name type="common">Melon thrips</name>
    <dbReference type="NCBI Taxonomy" id="161013"/>
    <lineage>
        <taxon>Eukaryota</taxon>
        <taxon>Metazoa</taxon>
        <taxon>Ecdysozoa</taxon>
        <taxon>Arthropoda</taxon>
        <taxon>Hexapoda</taxon>
        <taxon>Insecta</taxon>
        <taxon>Pterygota</taxon>
        <taxon>Neoptera</taxon>
        <taxon>Paraneoptera</taxon>
        <taxon>Thysanoptera</taxon>
        <taxon>Terebrantia</taxon>
        <taxon>Thripoidea</taxon>
        <taxon>Thripidae</taxon>
        <taxon>Thrips</taxon>
    </lineage>
</organism>
<evidence type="ECO:0000259" key="3">
    <source>
        <dbReference type="PROSITE" id="PS50853"/>
    </source>
</evidence>
<dbReference type="InterPro" id="IPR039269">
    <property type="entry name" value="ANKFN1"/>
</dbReference>
<feature type="compositionally biased region" description="Low complexity" evidence="1">
    <location>
        <begin position="1048"/>
        <end position="1057"/>
    </location>
</feature>
<dbReference type="SUPFAM" id="SSF48403">
    <property type="entry name" value="Ankyrin repeat"/>
    <property type="match status" value="1"/>
</dbReference>
<dbReference type="SMART" id="SM00314">
    <property type="entry name" value="RA"/>
    <property type="match status" value="1"/>
</dbReference>
<evidence type="ECO:0000313" key="5">
    <source>
        <dbReference type="RefSeq" id="XP_034242738.1"/>
    </source>
</evidence>
<gene>
    <name evidence="5" type="primary">LOC117646126</name>
</gene>
<keyword evidence="4" id="KW-1185">Reference proteome</keyword>
<evidence type="ECO:0000313" key="4">
    <source>
        <dbReference type="Proteomes" id="UP000515158"/>
    </source>
</evidence>
<dbReference type="PANTHER" id="PTHR21437">
    <property type="entry name" value="WIDE AWAKE"/>
    <property type="match status" value="1"/>
</dbReference>
<dbReference type="PROSITE" id="PS50853">
    <property type="entry name" value="FN3"/>
    <property type="match status" value="1"/>
</dbReference>
<dbReference type="Gene3D" id="1.25.40.20">
    <property type="entry name" value="Ankyrin repeat-containing domain"/>
    <property type="match status" value="1"/>
</dbReference>
<dbReference type="GO" id="GO:0005819">
    <property type="term" value="C:spindle"/>
    <property type="evidence" value="ECO:0007669"/>
    <property type="project" value="TreeGrafter"/>
</dbReference>
<dbReference type="SMART" id="SM00060">
    <property type="entry name" value="FN3"/>
    <property type="match status" value="1"/>
</dbReference>
<feature type="region of interest" description="Disordered" evidence="1">
    <location>
        <begin position="825"/>
        <end position="844"/>
    </location>
</feature>
<dbReference type="InterPro" id="IPR013783">
    <property type="entry name" value="Ig-like_fold"/>
</dbReference>
<dbReference type="InterPro" id="IPR036770">
    <property type="entry name" value="Ankyrin_rpt-contain_sf"/>
</dbReference>
<dbReference type="InterPro" id="IPR036116">
    <property type="entry name" value="FN3_sf"/>
</dbReference>
<accession>A0A6P8YRT2</accession>
<feature type="compositionally biased region" description="Pro residues" evidence="1">
    <location>
        <begin position="888"/>
        <end position="897"/>
    </location>
</feature>
<dbReference type="Gene3D" id="3.10.20.90">
    <property type="entry name" value="Phosphatidylinositol 3-kinase Catalytic Subunit, Chain A, domain 1"/>
    <property type="match status" value="1"/>
</dbReference>
<dbReference type="Gene3D" id="2.60.40.10">
    <property type="entry name" value="Immunoglobulins"/>
    <property type="match status" value="1"/>
</dbReference>
<dbReference type="RefSeq" id="XP_034242738.1">
    <property type="nucleotide sequence ID" value="XM_034386847.1"/>
</dbReference>
<dbReference type="Proteomes" id="UP000515158">
    <property type="component" value="Unplaced"/>
</dbReference>
<dbReference type="FunCoup" id="A0A6P8YRT2">
    <property type="interactions" value="15"/>
</dbReference>
<dbReference type="GeneID" id="117646126"/>
<dbReference type="InterPro" id="IPR003961">
    <property type="entry name" value="FN3_dom"/>
</dbReference>
<feature type="region of interest" description="Disordered" evidence="1">
    <location>
        <begin position="1048"/>
        <end position="1071"/>
    </location>
</feature>
<dbReference type="PANTHER" id="PTHR21437:SF1">
    <property type="entry name" value="WIDE AWAKE"/>
    <property type="match status" value="1"/>
</dbReference>
<dbReference type="InterPro" id="IPR002110">
    <property type="entry name" value="Ankyrin_rpt"/>
</dbReference>
<dbReference type="GO" id="GO:0000132">
    <property type="term" value="P:establishment of mitotic spindle orientation"/>
    <property type="evidence" value="ECO:0007669"/>
    <property type="project" value="TreeGrafter"/>
</dbReference>
<evidence type="ECO:0000259" key="2">
    <source>
        <dbReference type="PROSITE" id="PS50200"/>
    </source>
</evidence>
<dbReference type="CTD" id="42676"/>
<feature type="compositionally biased region" description="Low complexity" evidence="1">
    <location>
        <begin position="913"/>
        <end position="927"/>
    </location>
</feature>
<protein>
    <submittedName>
        <fullName evidence="5">Ankyrin repeat and fibronectin type-III domain-containing protein 1 isoform X3</fullName>
    </submittedName>
</protein>
<feature type="domain" description="Fibronectin type-III" evidence="3">
    <location>
        <begin position="193"/>
        <end position="291"/>
    </location>
</feature>
<dbReference type="CDD" id="cd17117">
    <property type="entry name" value="RA_ANKFN1_like"/>
    <property type="match status" value="1"/>
</dbReference>
<reference evidence="5" key="1">
    <citation type="submission" date="2025-08" db="UniProtKB">
        <authorList>
            <consortium name="RefSeq"/>
        </authorList>
    </citation>
    <scope>IDENTIFICATION</scope>
    <source>
        <tissue evidence="5">Total insect</tissue>
    </source>
</reference>
<feature type="domain" description="Ras-associating" evidence="2">
    <location>
        <begin position="1077"/>
        <end position="1178"/>
    </location>
</feature>
<name>A0A6P8YRT2_THRPL</name>
<dbReference type="GO" id="GO:0007165">
    <property type="term" value="P:signal transduction"/>
    <property type="evidence" value="ECO:0007669"/>
    <property type="project" value="InterPro"/>
</dbReference>
<sequence>MEFLVDGLHLTRTHQKKKVPTTLDKLQHIDIHSHALFAAVEQGHVERARTILQSTDVDINSVNSDGLSPLDVSVLVGNKGMAKILIAFGAQEGNQFKCPEALEVHLKQLVLEADLRLQELGGHGGHVVPAAAAGAFAAPSLSVSAADSTSSSSSAAPSSSASSSSADKQLSIWDRRVKSLKRMLMGFEQARCPDEPFLVAVDVTGTHSVTVRFQEAETLDSQICTKFKVEWSCSPDFSILAGERQVLEITHSECHISDLVQGQRYYFRVSCGNLRGYSNSVLSSPPSVVPSSWRDVDGKEARFTGVSLKVLDNLFTDMRKARPEFAAEIKDIQESSSPGGETPNVQRRKKTTIKQLFTAASKFQKNLRRGVYLSCILYHEDKVLVTNEDFLPVIEVDETYPSCIYNDFHWLMKVACTWDDVKSLRQDMEKSLNSSSIHFRMKLLQAAAQMQTALCIQDLGQLYHKPLRDSQGTLVISMINYVRSPKSVSVLNSRWLPIGKVVKKASNHDDPNVGEILMASIQEQIMYHQVSSIRLSRGLYLGFLKMHSSVDLIQVVVPSKTPNVLPHCKIRDNPHVSAEEWGGLKCLKGKLSVAVASKSEKNNLEENQSSSMEELASSAFQSEQQRVFVDLVASTARRLFSYMEISPEESHMHRLYDVEVVDLTPEVSFLVAVPPAESACAVPGQRDMLLQRGDLLSLPLQVFEMVHLASYQHNIICRYSRLSCILELDMLLAQHSLREAFSTAEVSQAKERLWKLQEIDSQLNAVKKGIRWLMDLVTFTRDRGCQPVSGSPGIPMRTLLAIGAPSKGKDGGSLGVKRSLLQIPPRDQKLVKSSASRGSWPGPGVSGAPCLLATEFSKSEQQLNTSRNTASTTTIASPSIAVATLSLSPPPPPLPHPRSPRSTPILSGSPRKGSAGSVGSVGVNAASPSYSNSSVCSTNLGGNNSPSSMKGLPNSRSEDTLLLSSSQRAHSLGHQRSRSSVLTASVSATTSPLLSVRSSVVGGQAVPVGSAMSVSGLSTGSGVSAISGNMTATSESQHSLSSEDSAVVNLGNNMNKNPPEEEDDEGGAGSVVVPIPSSGILQVYAAYKTGLASGTSLKVHVTPQTSAREVVDLVVKQLNLAAVLKGKGGPIYSEDRLDNFCLVAVIGARERCLRDDFKPLQLQNPWRKGRLYVRQKHDVLAALDQCARRPTAFL</sequence>
<dbReference type="Pfam" id="PF13637">
    <property type="entry name" value="Ank_4"/>
    <property type="match status" value="1"/>
</dbReference>
<proteinExistence type="predicted"/>